<dbReference type="EMBL" id="CP092620">
    <property type="protein sequence ID" value="UMM14029.1"/>
    <property type="molecule type" value="Genomic_DNA"/>
</dbReference>
<dbReference type="InterPro" id="IPR028271">
    <property type="entry name" value="RAMAC"/>
</dbReference>
<evidence type="ECO:0000313" key="2">
    <source>
        <dbReference type="EMBL" id="ULU13095.1"/>
    </source>
</evidence>
<accession>A0AAE9J0G1</accession>
<dbReference type="Proteomes" id="UP000829354">
    <property type="component" value="Chromosome I"/>
</dbReference>
<feature type="compositionally biased region" description="Gly residues" evidence="1">
    <location>
        <begin position="66"/>
        <end position="84"/>
    </location>
</feature>
<dbReference type="Proteomes" id="UP000827892">
    <property type="component" value="Chromosome I"/>
</dbReference>
<evidence type="ECO:0000313" key="4">
    <source>
        <dbReference type="Proteomes" id="UP000827892"/>
    </source>
</evidence>
<dbReference type="GO" id="GO:0031533">
    <property type="term" value="C:mRNA capping enzyme complex"/>
    <property type="evidence" value="ECO:0007669"/>
    <property type="project" value="InterPro"/>
</dbReference>
<evidence type="ECO:0000256" key="1">
    <source>
        <dbReference type="SAM" id="MobiDB-lite"/>
    </source>
</evidence>
<reference evidence="3 5" key="1">
    <citation type="submission" date="2022-04" db="EMBL/GenBank/DDBJ databases">
        <title>Chromosome-level reference genomes for two strains of Caenorhabditis briggsae: an improved platform for comparative genomics.</title>
        <authorList>
            <person name="Stevens L."/>
            <person name="Andersen E."/>
        </authorList>
    </citation>
    <scope>NUCLEOTIDE SEQUENCE [LARGE SCALE GENOMIC DNA]</scope>
    <source>
        <strain evidence="3">VX34</strain>
        <tissue evidence="3">Whole-organism</tissue>
    </source>
</reference>
<keyword evidence="5" id="KW-1185">Reference proteome</keyword>
<dbReference type="OMA" id="NQNRGGW"/>
<evidence type="ECO:0000313" key="5">
    <source>
        <dbReference type="Proteomes" id="UP000829354"/>
    </source>
</evidence>
<sequence length="102" mass="11836">MTETKSLDELFKDRYTEKDERYKKMAETGFEKVIVVHPWDPRRNNFRGRGGSGYNNQNRGGWVPRGEGGGGRGQYGGYRGGWQDRGGPRQPWRGGDRKREHY</sequence>
<proteinExistence type="predicted"/>
<dbReference type="KEGG" id="cbr:CBG_12816"/>
<dbReference type="EMBL" id="CP090891">
    <property type="protein sequence ID" value="ULU13095.1"/>
    <property type="molecule type" value="Genomic_DNA"/>
</dbReference>
<name>A0AAE9J0G1_CAEBR</name>
<reference evidence="2 4" key="2">
    <citation type="submission" date="2022-05" db="EMBL/GenBank/DDBJ databases">
        <title>Chromosome-level reference genomes for two strains of Caenorhabditis briggsae: an improved platform for comparative genomics.</title>
        <authorList>
            <person name="Stevens L."/>
            <person name="Andersen E.C."/>
        </authorList>
    </citation>
    <scope>NUCLEOTIDE SEQUENCE [LARGE SCALE GENOMIC DNA]</scope>
    <source>
        <strain evidence="2">QX1410_ONT</strain>
        <tissue evidence="2">Whole-organism</tissue>
    </source>
</reference>
<protein>
    <submittedName>
        <fullName evidence="2">Uncharacterized protein</fullName>
    </submittedName>
</protein>
<gene>
    <name evidence="2" type="ORF">L3Y34_015944</name>
    <name evidence="3" type="ORF">L5515_002018</name>
</gene>
<evidence type="ECO:0000313" key="3">
    <source>
        <dbReference type="EMBL" id="UMM14029.1"/>
    </source>
</evidence>
<dbReference type="GO" id="GO:0003723">
    <property type="term" value="F:RNA binding"/>
    <property type="evidence" value="ECO:0007669"/>
    <property type="project" value="InterPro"/>
</dbReference>
<feature type="compositionally biased region" description="Low complexity" evidence="1">
    <location>
        <begin position="54"/>
        <end position="65"/>
    </location>
</feature>
<dbReference type="AlphaFoldDB" id="A0AAE9J0G1"/>
<feature type="region of interest" description="Disordered" evidence="1">
    <location>
        <begin position="41"/>
        <end position="102"/>
    </location>
</feature>
<dbReference type="Pfam" id="PF15320">
    <property type="entry name" value="RAM"/>
    <property type="match status" value="1"/>
</dbReference>
<organism evidence="2 4">
    <name type="scientific">Caenorhabditis briggsae</name>
    <dbReference type="NCBI Taxonomy" id="6238"/>
    <lineage>
        <taxon>Eukaryota</taxon>
        <taxon>Metazoa</taxon>
        <taxon>Ecdysozoa</taxon>
        <taxon>Nematoda</taxon>
        <taxon>Chromadorea</taxon>
        <taxon>Rhabditida</taxon>
        <taxon>Rhabditina</taxon>
        <taxon>Rhabditomorpha</taxon>
        <taxon>Rhabditoidea</taxon>
        <taxon>Rhabditidae</taxon>
        <taxon>Peloderinae</taxon>
        <taxon>Caenorhabditis</taxon>
    </lineage>
</organism>
<dbReference type="GO" id="GO:0106005">
    <property type="term" value="P:RNA 5'-cap (guanine-N7)-methylation"/>
    <property type="evidence" value="ECO:0007669"/>
    <property type="project" value="InterPro"/>
</dbReference>